<feature type="non-terminal residue" evidence="2">
    <location>
        <position position="109"/>
    </location>
</feature>
<accession>A0A699JCR0</accession>
<evidence type="ECO:0000256" key="1">
    <source>
        <dbReference type="SAM" id="MobiDB-lite"/>
    </source>
</evidence>
<gene>
    <name evidence="2" type="ORF">Tci_598606</name>
</gene>
<feature type="region of interest" description="Disordered" evidence="1">
    <location>
        <begin position="1"/>
        <end position="33"/>
    </location>
</feature>
<dbReference type="EMBL" id="BKCJ010395191">
    <property type="protein sequence ID" value="GFA26634.1"/>
    <property type="molecule type" value="Genomic_DNA"/>
</dbReference>
<feature type="compositionally biased region" description="Polar residues" evidence="1">
    <location>
        <begin position="54"/>
        <end position="63"/>
    </location>
</feature>
<organism evidence="2">
    <name type="scientific">Tanacetum cinerariifolium</name>
    <name type="common">Dalmatian daisy</name>
    <name type="synonym">Chrysanthemum cinerariifolium</name>
    <dbReference type="NCBI Taxonomy" id="118510"/>
    <lineage>
        <taxon>Eukaryota</taxon>
        <taxon>Viridiplantae</taxon>
        <taxon>Streptophyta</taxon>
        <taxon>Embryophyta</taxon>
        <taxon>Tracheophyta</taxon>
        <taxon>Spermatophyta</taxon>
        <taxon>Magnoliopsida</taxon>
        <taxon>eudicotyledons</taxon>
        <taxon>Gunneridae</taxon>
        <taxon>Pentapetalae</taxon>
        <taxon>asterids</taxon>
        <taxon>campanulids</taxon>
        <taxon>Asterales</taxon>
        <taxon>Asteraceae</taxon>
        <taxon>Asteroideae</taxon>
        <taxon>Anthemideae</taxon>
        <taxon>Anthemidinae</taxon>
        <taxon>Tanacetum</taxon>
    </lineage>
</organism>
<feature type="compositionally biased region" description="Polar residues" evidence="1">
    <location>
        <begin position="9"/>
        <end position="23"/>
    </location>
</feature>
<proteinExistence type="predicted"/>
<name>A0A699JCR0_TANCI</name>
<reference evidence="2" key="1">
    <citation type="journal article" date="2019" name="Sci. Rep.">
        <title>Draft genome of Tanacetum cinerariifolium, the natural source of mosquito coil.</title>
        <authorList>
            <person name="Yamashiro T."/>
            <person name="Shiraishi A."/>
            <person name="Satake H."/>
            <person name="Nakayama K."/>
        </authorList>
    </citation>
    <scope>NUCLEOTIDE SEQUENCE</scope>
</reference>
<dbReference type="AlphaFoldDB" id="A0A699JCR0"/>
<evidence type="ECO:0000313" key="2">
    <source>
        <dbReference type="EMBL" id="GFA26634.1"/>
    </source>
</evidence>
<protein>
    <submittedName>
        <fullName evidence="2">Transformation/transcription domain-associated protein isoform X2</fullName>
    </submittedName>
</protein>
<sequence>MKIVYDGDGSSQNNDVSSITSNGADPKRSVDGPILKVEPGLQSLGVMSPGGASSIPNIETPGSTRPPDEEFKPNAVMKEMIINFLIRIAKALESVINELGVKKVSLVVQ</sequence>
<feature type="region of interest" description="Disordered" evidence="1">
    <location>
        <begin position="46"/>
        <end position="71"/>
    </location>
</feature>
<comment type="caution">
    <text evidence="2">The sequence shown here is derived from an EMBL/GenBank/DDBJ whole genome shotgun (WGS) entry which is preliminary data.</text>
</comment>